<reference evidence="5 6" key="1">
    <citation type="submission" date="2020-11" db="EMBL/GenBank/DDBJ databases">
        <authorList>
            <person name="Peeters C."/>
        </authorList>
    </citation>
    <scope>NUCLEOTIDE SEQUENCE [LARGE SCALE GENOMIC DNA]</scope>
    <source>
        <strain evidence="5 6">LMG 7974</strain>
    </source>
</reference>
<feature type="chain" id="PRO_5046300627" evidence="3">
    <location>
        <begin position="19"/>
        <end position="512"/>
    </location>
</feature>
<dbReference type="Pfam" id="PF00496">
    <property type="entry name" value="SBP_bac_5"/>
    <property type="match status" value="1"/>
</dbReference>
<evidence type="ECO:0000313" key="5">
    <source>
        <dbReference type="EMBL" id="CAD7288144.1"/>
    </source>
</evidence>
<sequence>MIKKIALSLSLGVGVLFASEQLNFVMTKNVGPLNPHLYSPNEMFAQNMLYEGLSKYDTNAEIKPHLAKGWEVQNDGKTYVFELRDDVSFTDGVKFNAVAVKANFDAILANRERHKWLESANLIQSVDVLSEYKVAINLSKPYAPLVKELSLIRPFRFVSPNSLINGDSKDGIKAPVGTGTYKLESSELGVKDTFVINENYWGEKAKIKKIVGKVIPHPNTKVIALKTGEADLIYQSEQIPLDVLADLKKSFNVEISEPINTLALAINSNKAPTSDLSVRKALNLAVDKDAIVKSVFFDTQKTASFLFAKSLPHCDINAKEYAYDIKMANEILTSDGWIKAKDGYRYKNGAKLSIELTYIGTNAMYKSIAEILQAQFKQIGVELNLKAEESSIFYKKQRTGDFGITYNRTWGIPYDPEIFLGSMRSPSHADYQAQLGLANKSKIDEKITEILATFDDDKKDKLIKEVLTELHDEAIYLPISHETNIAISSKKLDGVKALNLANDIEFNKMKLK</sequence>
<dbReference type="PANTHER" id="PTHR30290:SF37">
    <property type="entry name" value="NICKEL-BINDING PERIPLASMIC PROTEIN"/>
    <property type="match status" value="1"/>
</dbReference>
<comment type="similarity">
    <text evidence="1">Belongs to the bacterial solute-binding protein 5 family.</text>
</comment>
<evidence type="ECO:0000256" key="3">
    <source>
        <dbReference type="SAM" id="SignalP"/>
    </source>
</evidence>
<dbReference type="Gene3D" id="3.10.105.10">
    <property type="entry name" value="Dipeptide-binding Protein, Domain 3"/>
    <property type="match status" value="1"/>
</dbReference>
<dbReference type="RefSeq" id="WP_229932663.1">
    <property type="nucleotide sequence ID" value="NZ_CAJHOF010000006.1"/>
</dbReference>
<dbReference type="SUPFAM" id="SSF53850">
    <property type="entry name" value="Periplasmic binding protein-like II"/>
    <property type="match status" value="1"/>
</dbReference>
<keyword evidence="2 3" id="KW-0732">Signal</keyword>
<proteinExistence type="inferred from homology"/>
<dbReference type="InterPro" id="IPR030678">
    <property type="entry name" value="Peptide/Ni-bd"/>
</dbReference>
<dbReference type="PANTHER" id="PTHR30290">
    <property type="entry name" value="PERIPLASMIC BINDING COMPONENT OF ABC TRANSPORTER"/>
    <property type="match status" value="1"/>
</dbReference>
<accession>A0ABM8Q5J2</accession>
<gene>
    <name evidence="5" type="primary">nikA</name>
    <name evidence="5" type="ORF">LMG7974_00856</name>
</gene>
<dbReference type="InterPro" id="IPR039424">
    <property type="entry name" value="SBP_5"/>
</dbReference>
<comment type="caution">
    <text evidence="5">The sequence shown here is derived from an EMBL/GenBank/DDBJ whole genome shotgun (WGS) entry which is preliminary data.</text>
</comment>
<feature type="domain" description="Solute-binding protein family 5" evidence="4">
    <location>
        <begin position="61"/>
        <end position="429"/>
    </location>
</feature>
<dbReference type="PROSITE" id="PS01040">
    <property type="entry name" value="SBP_BACTERIAL_5"/>
    <property type="match status" value="1"/>
</dbReference>
<feature type="signal peptide" evidence="3">
    <location>
        <begin position="1"/>
        <end position="18"/>
    </location>
</feature>
<evidence type="ECO:0000259" key="4">
    <source>
        <dbReference type="Pfam" id="PF00496"/>
    </source>
</evidence>
<name>A0ABM8Q5J2_9BACT</name>
<dbReference type="PIRSF" id="PIRSF002741">
    <property type="entry name" value="MppA"/>
    <property type="match status" value="1"/>
</dbReference>
<dbReference type="InterPro" id="IPR000914">
    <property type="entry name" value="SBP_5_dom"/>
</dbReference>
<evidence type="ECO:0000313" key="6">
    <source>
        <dbReference type="Proteomes" id="UP000789803"/>
    </source>
</evidence>
<keyword evidence="6" id="KW-1185">Reference proteome</keyword>
<dbReference type="InterPro" id="IPR011980">
    <property type="entry name" value="CntA-like"/>
</dbReference>
<dbReference type="Proteomes" id="UP000789803">
    <property type="component" value="Unassembled WGS sequence"/>
</dbReference>
<dbReference type="InterPro" id="IPR023765">
    <property type="entry name" value="SBP_5_CS"/>
</dbReference>
<dbReference type="CDD" id="cd08489">
    <property type="entry name" value="PBP2_NikA"/>
    <property type="match status" value="1"/>
</dbReference>
<dbReference type="NCBIfam" id="TIGR02294">
    <property type="entry name" value="nickel_nikA"/>
    <property type="match status" value="1"/>
</dbReference>
<evidence type="ECO:0000256" key="2">
    <source>
        <dbReference type="ARBA" id="ARBA00022729"/>
    </source>
</evidence>
<evidence type="ECO:0000256" key="1">
    <source>
        <dbReference type="ARBA" id="ARBA00005695"/>
    </source>
</evidence>
<dbReference type="EMBL" id="CAJHOF010000006">
    <property type="protein sequence ID" value="CAD7288144.1"/>
    <property type="molecule type" value="Genomic_DNA"/>
</dbReference>
<dbReference type="Gene3D" id="3.40.190.10">
    <property type="entry name" value="Periplasmic binding protein-like II"/>
    <property type="match status" value="1"/>
</dbReference>
<protein>
    <submittedName>
        <fullName evidence="5">Nickel-binding periplasmic protein</fullName>
    </submittedName>
</protein>
<organism evidence="5 6">
    <name type="scientific">Campylobacter majalis</name>
    <dbReference type="NCBI Taxonomy" id="2790656"/>
    <lineage>
        <taxon>Bacteria</taxon>
        <taxon>Pseudomonadati</taxon>
        <taxon>Campylobacterota</taxon>
        <taxon>Epsilonproteobacteria</taxon>
        <taxon>Campylobacterales</taxon>
        <taxon>Campylobacteraceae</taxon>
        <taxon>Campylobacter</taxon>
    </lineage>
</organism>